<comment type="subcellular location">
    <subcellularLocation>
        <location evidence="2">Cell membrane</location>
        <topology evidence="2">Lipid-anchor</topology>
    </subcellularLocation>
</comment>
<dbReference type="Gene3D" id="2.20.200.10">
    <property type="entry name" value="Outer membrane efflux proteins (OEP)"/>
    <property type="match status" value="1"/>
</dbReference>
<dbReference type="Pfam" id="PF02321">
    <property type="entry name" value="OEP"/>
    <property type="match status" value="2"/>
</dbReference>
<keyword evidence="2" id="KW-0472">Membrane</keyword>
<dbReference type="GO" id="GO:0005886">
    <property type="term" value="C:plasma membrane"/>
    <property type="evidence" value="ECO:0007669"/>
    <property type="project" value="UniProtKB-SubCell"/>
</dbReference>
<protein>
    <submittedName>
        <fullName evidence="3">Efflux transporter outer membrane subunit</fullName>
    </submittedName>
</protein>
<evidence type="ECO:0000313" key="3">
    <source>
        <dbReference type="EMBL" id="MBC8179010.1"/>
    </source>
</evidence>
<comment type="similarity">
    <text evidence="1 2">Belongs to the outer membrane factor (OMF) (TC 1.B.17) family.</text>
</comment>
<dbReference type="InterPro" id="IPR010131">
    <property type="entry name" value="MdtP/NodT-like"/>
</dbReference>
<organism evidence="3 4">
    <name type="scientific">Candidatus Desulfacyla euxinica</name>
    <dbReference type="NCBI Taxonomy" id="2841693"/>
    <lineage>
        <taxon>Bacteria</taxon>
        <taxon>Deltaproteobacteria</taxon>
        <taxon>Candidatus Desulfacyla</taxon>
    </lineage>
</organism>
<evidence type="ECO:0000256" key="1">
    <source>
        <dbReference type="ARBA" id="ARBA00007613"/>
    </source>
</evidence>
<comment type="caution">
    <text evidence="3">The sequence shown here is derived from an EMBL/GenBank/DDBJ whole genome shotgun (WGS) entry which is preliminary data.</text>
</comment>
<sequence>MLLRARAAISLSFFLTIAILSGCAPVGPNYQKPDIKTPDAWHEAISREMAKESDTSLQTWWKIFDDPALNHLIEQARQSNLDLKIALSGIAASRARLGIVSGRELPSANVVGSVSRFKHSDNGAFKQMAPPNGFDGQNMFAVGVDAIWEIDVFGRIRRQVEAAGAEYEASIEDYRDVLVTLFGEVALAYVEIRACQRRIQCAEANAVIQRKMLDLTRARYNSGIASKLDTAQAMSNLANTEAAIPPFRIRLNSIINRLAVMVNVNAETLHEKLGKPRPIPLARENIGIGVPADLLRQRPDIRMAEKQLAAQTALIGAATADLYPRFAISGFFGLETGSFSEMGGGSSLAWGIKSPIKWNFFSGGKTRSKIAFHKEIAQQDLFKYKDTVLKAIEEVKNAIVAHSQEKIRRNWLLAAVAATREAVDLVIVQYETGLTDFNNVLVTQKSLFNQQDELVSSQANVVLDLIRIYKALGGGWPIENEDNVSKKTLVSQSNTIQPQNHPF</sequence>
<keyword evidence="2" id="KW-0812">Transmembrane</keyword>
<evidence type="ECO:0000256" key="2">
    <source>
        <dbReference type="RuleBase" id="RU362097"/>
    </source>
</evidence>
<accession>A0A8J6N3I2</accession>
<reference evidence="3 4" key="1">
    <citation type="submission" date="2020-08" db="EMBL/GenBank/DDBJ databases">
        <title>Bridging the membrane lipid divide: bacteria of the FCB group superphylum have the potential to synthesize archaeal ether lipids.</title>
        <authorList>
            <person name="Villanueva L."/>
            <person name="Von Meijenfeldt F.A.B."/>
            <person name="Westbye A.B."/>
            <person name="Yadav S."/>
            <person name="Hopmans E.C."/>
            <person name="Dutilh B.E."/>
            <person name="Sinninghe Damste J.S."/>
        </authorList>
    </citation>
    <scope>NUCLEOTIDE SEQUENCE [LARGE SCALE GENOMIC DNA]</scope>
    <source>
        <strain evidence="3">NIOZ-UU27</strain>
    </source>
</reference>
<proteinExistence type="inferred from homology"/>
<gene>
    <name evidence="3" type="ORF">H8E19_16525</name>
</gene>
<feature type="chain" id="PRO_5035342453" evidence="2">
    <location>
        <begin position="27"/>
        <end position="503"/>
    </location>
</feature>
<dbReference type="AlphaFoldDB" id="A0A8J6N3I2"/>
<dbReference type="PANTHER" id="PTHR30203:SF31">
    <property type="entry name" value="RND EFFLUX SYSTEM, OUTER MEMBRANE LIPOPROTEIN, NODT"/>
    <property type="match status" value="1"/>
</dbReference>
<keyword evidence="2" id="KW-0449">Lipoprotein</keyword>
<dbReference type="PROSITE" id="PS51257">
    <property type="entry name" value="PROKAR_LIPOPROTEIN"/>
    <property type="match status" value="1"/>
</dbReference>
<dbReference type="EMBL" id="JACNJD010000337">
    <property type="protein sequence ID" value="MBC8179010.1"/>
    <property type="molecule type" value="Genomic_DNA"/>
</dbReference>
<dbReference type="InterPro" id="IPR003423">
    <property type="entry name" value="OMP_efflux"/>
</dbReference>
<dbReference type="Gene3D" id="1.20.1600.10">
    <property type="entry name" value="Outer membrane efflux proteins (OEP)"/>
    <property type="match status" value="1"/>
</dbReference>
<keyword evidence="2" id="KW-0732">Signal</keyword>
<dbReference type="Proteomes" id="UP000650524">
    <property type="component" value="Unassembled WGS sequence"/>
</dbReference>
<dbReference type="SUPFAM" id="SSF56954">
    <property type="entry name" value="Outer membrane efflux proteins (OEP)"/>
    <property type="match status" value="1"/>
</dbReference>
<feature type="signal peptide" evidence="2">
    <location>
        <begin position="1"/>
        <end position="26"/>
    </location>
</feature>
<keyword evidence="2" id="KW-1134">Transmembrane beta strand</keyword>
<name>A0A8J6N3I2_9DELT</name>
<dbReference type="NCBIfam" id="TIGR01845">
    <property type="entry name" value="outer_NodT"/>
    <property type="match status" value="1"/>
</dbReference>
<keyword evidence="2" id="KW-0564">Palmitate</keyword>
<dbReference type="PANTHER" id="PTHR30203">
    <property type="entry name" value="OUTER MEMBRANE CATION EFFLUX PROTEIN"/>
    <property type="match status" value="1"/>
</dbReference>
<evidence type="ECO:0000313" key="4">
    <source>
        <dbReference type="Proteomes" id="UP000650524"/>
    </source>
</evidence>
<dbReference type="GO" id="GO:0015562">
    <property type="term" value="F:efflux transmembrane transporter activity"/>
    <property type="evidence" value="ECO:0007669"/>
    <property type="project" value="InterPro"/>
</dbReference>